<evidence type="ECO:0000256" key="1">
    <source>
        <dbReference type="SAM" id="Phobius"/>
    </source>
</evidence>
<dbReference type="SMART" id="SM00267">
    <property type="entry name" value="GGDEF"/>
    <property type="match status" value="1"/>
</dbReference>
<accession>A0A0N7MSV7</accession>
<dbReference type="Pfam" id="PF01590">
    <property type="entry name" value="GAF"/>
    <property type="match status" value="1"/>
</dbReference>
<dbReference type="SUPFAM" id="SSF55781">
    <property type="entry name" value="GAF domain-like"/>
    <property type="match status" value="2"/>
</dbReference>
<keyword evidence="6" id="KW-1185">Reference proteome</keyword>
<dbReference type="SMART" id="SM00065">
    <property type="entry name" value="GAF"/>
    <property type="match status" value="2"/>
</dbReference>
<keyword evidence="1" id="KW-0472">Membrane</keyword>
<dbReference type="Proteomes" id="UP000182200">
    <property type="component" value="Unassembled WGS sequence"/>
</dbReference>
<dbReference type="STRING" id="1633631.GCA_001442925_00567"/>
<dbReference type="EMBL" id="FAOP01000003">
    <property type="protein sequence ID" value="CUU02665.1"/>
    <property type="molecule type" value="Genomic_DNA"/>
</dbReference>
<protein>
    <submittedName>
        <fullName evidence="4">Diguanylate cyclase (GGDEF) domain-containing protein</fullName>
    </submittedName>
</protein>
<accession>A0A0N7MYN1</accession>
<dbReference type="RefSeq" id="WP_047133450.1">
    <property type="nucleotide sequence ID" value="NZ_CZVI01000015.1"/>
</dbReference>
<accession>A0A0P1LG99</accession>
<dbReference type="Pfam" id="PF00990">
    <property type="entry name" value="GGDEF"/>
    <property type="match status" value="1"/>
</dbReference>
<dbReference type="Gene3D" id="3.30.70.270">
    <property type="match status" value="1"/>
</dbReference>
<accession>A0A0P1P295</accession>
<dbReference type="PROSITE" id="PS50887">
    <property type="entry name" value="GGDEF"/>
    <property type="match status" value="1"/>
</dbReference>
<dbReference type="Gene3D" id="3.30.450.40">
    <property type="match status" value="2"/>
</dbReference>
<dbReference type="Proteomes" id="UP000182011">
    <property type="component" value="Unassembled WGS sequence"/>
</dbReference>
<feature type="transmembrane region" description="Helical" evidence="1">
    <location>
        <begin position="12"/>
        <end position="28"/>
    </location>
</feature>
<sequence>MNTVGDNSAKVVGLFVFMLILVLLIVAIDNKTVRLLTSIVLVISLVFTVAFMILTKKKNILDKIPTYEERRTIYTMDEGFVIKKAEQGQTSSGEKLNPREEFKELLKKILLLIKKNIVADSVAFYWANEDKKQMVFEEGITDLRFNFVRRYNWDDDALTTVARTGVPKVIGDINSSGSGDVIKYQSPRVESKSLLVFPVFYRNKTVGVILLDSHQAQTFSDDDVKNVELFSELISDLIGNYITKFDLYHKAKILEVISGIEKFDLGDLLERIQNFAIKVLDCSAVAIVLFEEGKWVVAHGYSKLGKYVEAGTEVKIEGTLVGEVIVSGIPKVIPSTRTQGKVYRFTENEKINLESSIAVIPIRYGQKCYGAMLFEHPKLYFFSSHSEIKKLETLANLVGMLLENENLNEVIESYFIYDEETLLMKKNYFYSRLNTEISRKAKHGGELTLVLISVDNVDYIKSTYGDESVKVIQPRIAEIVRSNLNSYDLAGKLDDDLIGVALVETGPNDAYIWAEKLRRIISNQEIKFEDKSFSVTVTIGVSAWDGERSADNFVEKVKRNFLKVLQNSENVVKVF</sequence>
<feature type="transmembrane region" description="Helical" evidence="1">
    <location>
        <begin position="35"/>
        <end position="54"/>
    </location>
</feature>
<keyword evidence="1" id="KW-0812">Transmembrane</keyword>
<evidence type="ECO:0000313" key="3">
    <source>
        <dbReference type="EMBL" id="CUS88515.1"/>
    </source>
</evidence>
<dbReference type="InterPro" id="IPR029016">
    <property type="entry name" value="GAF-like_dom_sf"/>
</dbReference>
<proteinExistence type="predicted"/>
<organism evidence="4 5">
    <name type="scientific">Candidatus Kryptonium thompsonii</name>
    <dbReference type="NCBI Taxonomy" id="1633631"/>
    <lineage>
        <taxon>Bacteria</taxon>
        <taxon>Pseudomonadati</taxon>
        <taxon>Candidatus Kryptoniota</taxon>
        <taxon>Candidatus Kryptonium</taxon>
    </lineage>
</organism>
<dbReference type="NCBIfam" id="TIGR00254">
    <property type="entry name" value="GGDEF"/>
    <property type="match status" value="1"/>
</dbReference>
<reference evidence="4 5" key="1">
    <citation type="submission" date="2015-11" db="EMBL/GenBank/DDBJ databases">
        <authorList>
            <person name="Zhang Y."/>
            <person name="Guo Z."/>
        </authorList>
    </citation>
    <scope>NUCLEOTIDE SEQUENCE [LARGE SCALE GENOMIC DNA]</scope>
    <source>
        <strain evidence="4">JGI-4</strain>
    </source>
</reference>
<accession>A0A0P1M653</accession>
<accession>A0A0P1LU73</accession>
<accession>A0A0P1M493</accession>
<dbReference type="SUPFAM" id="SSF55073">
    <property type="entry name" value="Nucleotide cyclase"/>
    <property type="match status" value="1"/>
</dbReference>
<accession>A0A0N7MRR8</accession>
<reference evidence="3 6" key="2">
    <citation type="submission" date="2015-11" db="EMBL/GenBank/DDBJ databases">
        <authorList>
            <person name="Varghese N."/>
        </authorList>
    </citation>
    <scope>NUCLEOTIDE SEQUENCE [LARGE SCALE GENOMIC DNA]</scope>
    <source>
        <strain evidence="3 6">JGI-8</strain>
    </source>
</reference>
<dbReference type="InterPro" id="IPR029787">
    <property type="entry name" value="Nucleotide_cyclase"/>
</dbReference>
<evidence type="ECO:0000259" key="2">
    <source>
        <dbReference type="PROSITE" id="PS50887"/>
    </source>
</evidence>
<gene>
    <name evidence="4" type="ORF">JGI4_00567</name>
    <name evidence="3" type="ORF">JGI8_01216</name>
</gene>
<dbReference type="EMBL" id="CZVI01000015">
    <property type="protein sequence ID" value="CUS88515.1"/>
    <property type="molecule type" value="Genomic_DNA"/>
</dbReference>
<evidence type="ECO:0000313" key="5">
    <source>
        <dbReference type="Proteomes" id="UP000182011"/>
    </source>
</evidence>
<keyword evidence="1" id="KW-1133">Transmembrane helix</keyword>
<dbReference type="OrthoDB" id="9812260at2"/>
<dbReference type="InterPro" id="IPR003018">
    <property type="entry name" value="GAF"/>
</dbReference>
<accession>A0A0S4MVB9</accession>
<evidence type="ECO:0000313" key="6">
    <source>
        <dbReference type="Proteomes" id="UP000182200"/>
    </source>
</evidence>
<dbReference type="Pfam" id="PF13185">
    <property type="entry name" value="GAF_2"/>
    <property type="match status" value="1"/>
</dbReference>
<dbReference type="AlphaFoldDB" id="A0A0N7MRR8"/>
<feature type="domain" description="GGDEF" evidence="2">
    <location>
        <begin position="445"/>
        <end position="575"/>
    </location>
</feature>
<dbReference type="InterPro" id="IPR000160">
    <property type="entry name" value="GGDEF_dom"/>
</dbReference>
<accession>A0A0P1MDY3</accession>
<evidence type="ECO:0000313" key="4">
    <source>
        <dbReference type="EMBL" id="CUU02665.1"/>
    </source>
</evidence>
<dbReference type="InterPro" id="IPR043128">
    <property type="entry name" value="Rev_trsase/Diguanyl_cyclase"/>
</dbReference>
<accession>A0A0P1LXG2</accession>
<name>A0A0N7MRR8_9BACT</name>